<sequence>MRRLSEQARRRGVQLIGADAPANLTGVDTTMFDSVVRCNVEDSAAAVDELRSLTADFVGGLAFRDLCIEPLAAVGEVLGIPCVSPLTARTTRNKDLCRNRLRQAGLPQPASLLAEGRAEALEFLHETAPGPWIIKPRDGMGSADVDLVRSPAELESALLGRPDGKPFLIEEFVSGPEYSAEGLVLNGRPAVVALTQKSVGPRFVETGHRIPADFSATQEEGVCEQVQKAVSAVGLTHGFFHVEFWMTGAGVVLGEIHARPGGAFIPTMTEYVRPGMELYGIYVDDALGAESVHIPALTRSAGMRHIIVEPPGRLVSVSGWEDAHSSPELIAAGLAVGPGDEITQVSWSADRHGFIVVGGASGEEVDTRLDRIRDRITFEVSPAQ</sequence>
<protein>
    <submittedName>
        <fullName evidence="6">ATP-grasp domain-containing protein</fullName>
    </submittedName>
</protein>
<evidence type="ECO:0000256" key="1">
    <source>
        <dbReference type="ARBA" id="ARBA00022598"/>
    </source>
</evidence>
<dbReference type="GO" id="GO:0046872">
    <property type="term" value="F:metal ion binding"/>
    <property type="evidence" value="ECO:0007669"/>
    <property type="project" value="InterPro"/>
</dbReference>
<dbReference type="InterPro" id="IPR052032">
    <property type="entry name" value="ATP-dep_AA_Ligase"/>
</dbReference>
<evidence type="ECO:0000256" key="3">
    <source>
        <dbReference type="ARBA" id="ARBA00022840"/>
    </source>
</evidence>
<organism evidence="6 7">
    <name type="scientific">Streptomyces broussonetiae</name>
    <dbReference type="NCBI Taxonomy" id="2686304"/>
    <lineage>
        <taxon>Bacteria</taxon>
        <taxon>Bacillati</taxon>
        <taxon>Actinomycetota</taxon>
        <taxon>Actinomycetes</taxon>
        <taxon>Kitasatosporales</taxon>
        <taxon>Streptomycetaceae</taxon>
        <taxon>Streptomyces</taxon>
    </lineage>
</organism>
<feature type="domain" description="ATP-grasp" evidence="5">
    <location>
        <begin position="98"/>
        <end position="287"/>
    </location>
</feature>
<dbReference type="PANTHER" id="PTHR43585:SF2">
    <property type="entry name" value="ATP-GRASP ENZYME FSQD"/>
    <property type="match status" value="1"/>
</dbReference>
<evidence type="ECO:0000259" key="5">
    <source>
        <dbReference type="PROSITE" id="PS50975"/>
    </source>
</evidence>
<proteinExistence type="predicted"/>
<keyword evidence="1" id="KW-0436">Ligase</keyword>
<keyword evidence="7" id="KW-1185">Reference proteome</keyword>
<dbReference type="Pfam" id="PF18603">
    <property type="entry name" value="LAL_C2"/>
    <property type="match status" value="1"/>
</dbReference>
<gene>
    <name evidence="6" type="ORF">GQF42_38515</name>
</gene>
<dbReference type="KEGG" id="sbro:GQF42_38515"/>
<keyword evidence="3 4" id="KW-0067">ATP-binding</keyword>
<dbReference type="Gene3D" id="3.30.470.20">
    <property type="entry name" value="ATP-grasp fold, B domain"/>
    <property type="match status" value="1"/>
</dbReference>
<keyword evidence="2 4" id="KW-0547">Nucleotide-binding</keyword>
<dbReference type="SUPFAM" id="SSF56059">
    <property type="entry name" value="Glutathione synthetase ATP-binding domain-like"/>
    <property type="match status" value="1"/>
</dbReference>
<reference evidence="6 7" key="1">
    <citation type="submission" date="2019-12" db="EMBL/GenBank/DDBJ databases">
        <title>Streptomyces sp. strain T44 isolated from rhizosphere soil of Broussonetia papyrifera.</title>
        <authorList>
            <person name="Mo P."/>
        </authorList>
    </citation>
    <scope>NUCLEOTIDE SEQUENCE [LARGE SCALE GENOMIC DNA]</scope>
    <source>
        <strain evidence="6 7">T44</strain>
    </source>
</reference>
<name>A0A6I6NHF6_9ACTN</name>
<dbReference type="PROSITE" id="PS50975">
    <property type="entry name" value="ATP_GRASP"/>
    <property type="match status" value="1"/>
</dbReference>
<dbReference type="AlphaFoldDB" id="A0A6I6NHF6"/>
<dbReference type="RefSeq" id="WP_158927714.1">
    <property type="nucleotide sequence ID" value="NZ_CP047020.1"/>
</dbReference>
<dbReference type="InterPro" id="IPR011761">
    <property type="entry name" value="ATP-grasp"/>
</dbReference>
<dbReference type="PANTHER" id="PTHR43585">
    <property type="entry name" value="FUMIPYRROLE BIOSYNTHESIS PROTEIN C"/>
    <property type="match status" value="1"/>
</dbReference>
<evidence type="ECO:0000256" key="2">
    <source>
        <dbReference type="ARBA" id="ARBA00022741"/>
    </source>
</evidence>
<evidence type="ECO:0000313" key="7">
    <source>
        <dbReference type="Proteomes" id="UP000436138"/>
    </source>
</evidence>
<evidence type="ECO:0000313" key="6">
    <source>
        <dbReference type="EMBL" id="QHA08375.1"/>
    </source>
</evidence>
<dbReference type="InterPro" id="IPR040570">
    <property type="entry name" value="LAL_C2"/>
</dbReference>
<dbReference type="Pfam" id="PF13535">
    <property type="entry name" value="ATP-grasp_4"/>
    <property type="match status" value="1"/>
</dbReference>
<evidence type="ECO:0000256" key="4">
    <source>
        <dbReference type="PROSITE-ProRule" id="PRU00409"/>
    </source>
</evidence>
<accession>A0A6I6NHF6</accession>
<dbReference type="EMBL" id="CP047020">
    <property type="protein sequence ID" value="QHA08375.1"/>
    <property type="molecule type" value="Genomic_DNA"/>
</dbReference>
<dbReference type="Proteomes" id="UP000436138">
    <property type="component" value="Chromosome"/>
</dbReference>
<dbReference type="GO" id="GO:0005524">
    <property type="term" value="F:ATP binding"/>
    <property type="evidence" value="ECO:0007669"/>
    <property type="project" value="UniProtKB-UniRule"/>
</dbReference>
<dbReference type="GO" id="GO:0016874">
    <property type="term" value="F:ligase activity"/>
    <property type="evidence" value="ECO:0007669"/>
    <property type="project" value="UniProtKB-KW"/>
</dbReference>